<dbReference type="RefSeq" id="WP_169525647.1">
    <property type="nucleotide sequence ID" value="NZ_JAAMPU010000094.1"/>
</dbReference>
<feature type="transmembrane region" description="Helical" evidence="1">
    <location>
        <begin position="157"/>
        <end position="180"/>
    </location>
</feature>
<accession>A0A972JEY0</accession>
<reference evidence="2" key="1">
    <citation type="submission" date="2020-02" db="EMBL/GenBank/DDBJ databases">
        <title>Flavobacterium sp. genome.</title>
        <authorList>
            <person name="Jung H.S."/>
            <person name="Baek J.H."/>
            <person name="Jeon C.O."/>
        </authorList>
    </citation>
    <scope>NUCLEOTIDE SEQUENCE</scope>
    <source>
        <strain evidence="2">SE-s28</strain>
    </source>
</reference>
<dbReference type="EMBL" id="JAAMPU010000094">
    <property type="protein sequence ID" value="NMH26651.1"/>
    <property type="molecule type" value="Genomic_DNA"/>
</dbReference>
<evidence type="ECO:0000313" key="3">
    <source>
        <dbReference type="Proteomes" id="UP000712080"/>
    </source>
</evidence>
<evidence type="ECO:0000256" key="1">
    <source>
        <dbReference type="SAM" id="Phobius"/>
    </source>
</evidence>
<keyword evidence="1" id="KW-1133">Transmembrane helix</keyword>
<organism evidence="2 3">
    <name type="scientific">Flavobacterium silvaticum</name>
    <dbReference type="NCBI Taxonomy" id="1852020"/>
    <lineage>
        <taxon>Bacteria</taxon>
        <taxon>Pseudomonadati</taxon>
        <taxon>Bacteroidota</taxon>
        <taxon>Flavobacteriia</taxon>
        <taxon>Flavobacteriales</taxon>
        <taxon>Flavobacteriaceae</taxon>
        <taxon>Flavobacterium</taxon>
    </lineage>
</organism>
<dbReference type="AlphaFoldDB" id="A0A972JEY0"/>
<feature type="transmembrane region" description="Helical" evidence="1">
    <location>
        <begin position="90"/>
        <end position="107"/>
    </location>
</feature>
<feature type="transmembrane region" description="Helical" evidence="1">
    <location>
        <begin position="6"/>
        <end position="28"/>
    </location>
</feature>
<comment type="caution">
    <text evidence="2">The sequence shown here is derived from an EMBL/GenBank/DDBJ whole genome shotgun (WGS) entry which is preliminary data.</text>
</comment>
<gene>
    <name evidence="2" type="ORF">G6047_01280</name>
</gene>
<keyword evidence="1" id="KW-0812">Transmembrane</keyword>
<name>A0A972JEY0_9FLAO</name>
<evidence type="ECO:0000313" key="2">
    <source>
        <dbReference type="EMBL" id="NMH26651.1"/>
    </source>
</evidence>
<protein>
    <submittedName>
        <fullName evidence="2">Uncharacterized protein</fullName>
    </submittedName>
</protein>
<keyword evidence="3" id="KW-1185">Reference proteome</keyword>
<proteinExistence type="predicted"/>
<keyword evidence="1" id="KW-0472">Membrane</keyword>
<feature type="transmembrane region" description="Helical" evidence="1">
    <location>
        <begin position="49"/>
        <end position="70"/>
    </location>
</feature>
<dbReference type="Proteomes" id="UP000712080">
    <property type="component" value="Unassembled WGS sequence"/>
</dbReference>
<feature type="transmembrane region" description="Helical" evidence="1">
    <location>
        <begin position="119"/>
        <end position="137"/>
    </location>
</feature>
<sequence>MPSGFSVFLFFLCAVSFAGFGIYSPFYFYLKSKNPTKYLKRWDADAFTILLTSGMVYLALWFSEVILFYLELKKEIKPEFTSALSGSQGYWFWLPPVFYFVLSQLFWVNKLREMLIPRLLIALFLFTGFTNIALLMGKTAPKFPFDWQLKPEYTASNYIILDYFLKTLIFLALLGAVYLLRNRQKQTK</sequence>